<accession>A0A6J8CV82</accession>
<dbReference type="SMART" id="SM00369">
    <property type="entry name" value="LRR_TYP"/>
    <property type="match status" value="5"/>
</dbReference>
<dbReference type="InterPro" id="IPR001611">
    <property type="entry name" value="Leu-rich_rpt"/>
</dbReference>
<dbReference type="AlphaFoldDB" id="A0A6J8CV82"/>
<evidence type="ECO:0000256" key="2">
    <source>
        <dbReference type="ARBA" id="ARBA00022737"/>
    </source>
</evidence>
<dbReference type="InterPro" id="IPR050333">
    <property type="entry name" value="SLRP"/>
</dbReference>
<dbReference type="PANTHER" id="PTHR45712">
    <property type="entry name" value="AGAP008170-PA"/>
    <property type="match status" value="1"/>
</dbReference>
<dbReference type="SUPFAM" id="SSF52047">
    <property type="entry name" value="RNI-like"/>
    <property type="match status" value="1"/>
</dbReference>
<evidence type="ECO:0000313" key="4">
    <source>
        <dbReference type="Proteomes" id="UP000507470"/>
    </source>
</evidence>
<dbReference type="InterPro" id="IPR032675">
    <property type="entry name" value="LRR_dom_sf"/>
</dbReference>
<evidence type="ECO:0000256" key="1">
    <source>
        <dbReference type="ARBA" id="ARBA00022614"/>
    </source>
</evidence>
<dbReference type="PANTHER" id="PTHR45712:SF22">
    <property type="entry name" value="INSULIN-LIKE GROWTH FACTOR-BINDING PROTEIN COMPLEX ACID LABILE SUBUNIT"/>
    <property type="match status" value="1"/>
</dbReference>
<dbReference type="Proteomes" id="UP000507470">
    <property type="component" value="Unassembled WGS sequence"/>
</dbReference>
<dbReference type="InterPro" id="IPR003591">
    <property type="entry name" value="Leu-rich_rpt_typical-subtyp"/>
</dbReference>
<dbReference type="OrthoDB" id="6117176at2759"/>
<proteinExistence type="predicted"/>
<dbReference type="Pfam" id="PF13855">
    <property type="entry name" value="LRR_8"/>
    <property type="match status" value="1"/>
</dbReference>
<evidence type="ECO:0000313" key="3">
    <source>
        <dbReference type="EMBL" id="CAC5399745.1"/>
    </source>
</evidence>
<dbReference type="SUPFAM" id="SSF52075">
    <property type="entry name" value="Outer arm dynein light chain 1"/>
    <property type="match status" value="1"/>
</dbReference>
<protein>
    <submittedName>
        <fullName evidence="3">Uncharacterized protein</fullName>
    </submittedName>
</protein>
<dbReference type="Gene3D" id="3.80.10.10">
    <property type="entry name" value="Ribonuclease Inhibitor"/>
    <property type="match status" value="2"/>
</dbReference>
<keyword evidence="2" id="KW-0677">Repeat</keyword>
<organism evidence="3 4">
    <name type="scientific">Mytilus coruscus</name>
    <name type="common">Sea mussel</name>
    <dbReference type="NCBI Taxonomy" id="42192"/>
    <lineage>
        <taxon>Eukaryota</taxon>
        <taxon>Metazoa</taxon>
        <taxon>Spiralia</taxon>
        <taxon>Lophotrochozoa</taxon>
        <taxon>Mollusca</taxon>
        <taxon>Bivalvia</taxon>
        <taxon>Autobranchia</taxon>
        <taxon>Pteriomorphia</taxon>
        <taxon>Mytilida</taxon>
        <taxon>Mytiloidea</taxon>
        <taxon>Mytilidae</taxon>
        <taxon>Mytilinae</taxon>
        <taxon>Mytilus</taxon>
    </lineage>
</organism>
<keyword evidence="4" id="KW-1185">Reference proteome</keyword>
<dbReference type="PROSITE" id="PS51450">
    <property type="entry name" value="LRR"/>
    <property type="match status" value="2"/>
</dbReference>
<dbReference type="EMBL" id="CACVKT020006075">
    <property type="protein sequence ID" value="CAC5399745.1"/>
    <property type="molecule type" value="Genomic_DNA"/>
</dbReference>
<keyword evidence="1" id="KW-0433">Leucine-rich repeat</keyword>
<gene>
    <name evidence="3" type="ORF">MCOR_33984</name>
</gene>
<name>A0A6J8CV82_MYTCO</name>
<sequence>MGLDTLQRLHGNVIISTREFRTDEKPNSNMACSKLYDCGFWQIIPSRPTMNITEIPALPKNLTEINFSGNTIKKVPDDVFYNNGLLEFLDLSHNLISNLHRRSFSGLVSVKRLLLNNNNISDVHDYALTELKNLLELNFKMNPYDSLGLNFSGISLITAKLDFRQSNNMTRDFWSMPKLWNMDVSGLTGICNVKTLNADVFKLLPKLETINVSACSINYIYKGTFRTLSNLIYLDVSLNRCLKFSGVENITNDLPYTSIKTLNIHKIHQAFELNTEITIERFQNLKNTTLETLYIEGNRIQQIEPEALLFLPKTMRNVFAADNQFSFGGYIKDVVKTPIQFLNLSNLFSPHNPIEKPEVCDFVKERCIRSGDGHKRFYERYLHSPVEKQNTLPPYISVPPNMTKFIYKGCNLRFKIPLVLISSNTVKYIDASFNIFHSWNGPVMSFNNLEYLDMSNNFV</sequence>
<reference evidence="3 4" key="1">
    <citation type="submission" date="2020-06" db="EMBL/GenBank/DDBJ databases">
        <authorList>
            <person name="Li R."/>
            <person name="Bekaert M."/>
        </authorList>
    </citation>
    <scope>NUCLEOTIDE SEQUENCE [LARGE SCALE GENOMIC DNA]</scope>
    <source>
        <strain evidence="4">wild</strain>
    </source>
</reference>